<keyword evidence="10 12" id="KW-0472">Membrane</keyword>
<evidence type="ECO:0000259" key="14">
    <source>
        <dbReference type="Pfam" id="PF17039"/>
    </source>
</evidence>
<keyword evidence="15" id="KW-1185">Reference proteome</keyword>
<evidence type="ECO:0000313" key="15">
    <source>
        <dbReference type="Proteomes" id="UP000829291"/>
    </source>
</evidence>
<evidence type="ECO:0000256" key="8">
    <source>
        <dbReference type="ARBA" id="ARBA00022989"/>
    </source>
</evidence>
<dbReference type="InParanoid" id="A0A6J0C6T9"/>
<dbReference type="Proteomes" id="UP000829291">
    <property type="component" value="Chromosome 3"/>
</dbReference>
<gene>
    <name evidence="16" type="primary">LOC107226086</name>
</gene>
<keyword evidence="5 12" id="KW-0808">Transferase</keyword>
<dbReference type="InterPro" id="IPR031481">
    <property type="entry name" value="Glyco_tran_10_N"/>
</dbReference>
<evidence type="ECO:0000313" key="16">
    <source>
        <dbReference type="RefSeq" id="XP_015522257.2"/>
    </source>
</evidence>
<dbReference type="Pfam" id="PF00852">
    <property type="entry name" value="Glyco_transf_10"/>
    <property type="match status" value="1"/>
</dbReference>
<dbReference type="InterPro" id="IPR055270">
    <property type="entry name" value="Glyco_tran_10_C"/>
</dbReference>
<feature type="domain" description="Fucosyltransferase N-terminal" evidence="14">
    <location>
        <begin position="74"/>
        <end position="190"/>
    </location>
</feature>
<dbReference type="EC" id="2.4.1.-" evidence="12"/>
<dbReference type="GO" id="GO:0008417">
    <property type="term" value="F:fucosyltransferase activity"/>
    <property type="evidence" value="ECO:0007669"/>
    <property type="project" value="InterPro"/>
</dbReference>
<dbReference type="Pfam" id="PF17039">
    <property type="entry name" value="Glyco_tran_10_N"/>
    <property type="match status" value="1"/>
</dbReference>
<dbReference type="OrthoDB" id="427096at2759"/>
<feature type="domain" description="Fucosyltransferase C-terminal" evidence="13">
    <location>
        <begin position="226"/>
        <end position="400"/>
    </location>
</feature>
<feature type="transmembrane region" description="Helical" evidence="12">
    <location>
        <begin position="12"/>
        <end position="33"/>
    </location>
</feature>
<evidence type="ECO:0000256" key="10">
    <source>
        <dbReference type="ARBA" id="ARBA00023136"/>
    </source>
</evidence>
<dbReference type="PANTHER" id="PTHR48438">
    <property type="entry name" value="ALPHA-(1,3)-FUCOSYLTRANSFERASE C-RELATED"/>
    <property type="match status" value="1"/>
</dbReference>
<keyword evidence="4 12" id="KW-0328">Glycosyltransferase</keyword>
<dbReference type="GeneID" id="107226086"/>
<proteinExistence type="inferred from homology"/>
<keyword evidence="9 12" id="KW-0333">Golgi apparatus</keyword>
<dbReference type="UniPathway" id="UPA00378"/>
<dbReference type="FunCoup" id="A0A6J0C6T9">
    <property type="interactions" value="28"/>
</dbReference>
<reference evidence="16" key="1">
    <citation type="submission" date="2025-08" db="UniProtKB">
        <authorList>
            <consortium name="RefSeq"/>
        </authorList>
    </citation>
    <scope>IDENTIFICATION</scope>
    <source>
        <tissue evidence="16">Thorax and Abdomen</tissue>
    </source>
</reference>
<keyword evidence="6 12" id="KW-0812">Transmembrane</keyword>
<evidence type="ECO:0000256" key="2">
    <source>
        <dbReference type="ARBA" id="ARBA00004922"/>
    </source>
</evidence>
<dbReference type="InterPro" id="IPR001503">
    <property type="entry name" value="Glyco_trans_10"/>
</dbReference>
<accession>A0A6J0C6T9</accession>
<dbReference type="InterPro" id="IPR038577">
    <property type="entry name" value="GT10-like_C_sf"/>
</dbReference>
<dbReference type="SUPFAM" id="SSF53756">
    <property type="entry name" value="UDP-Glycosyltransferase/glycogen phosphorylase"/>
    <property type="match status" value="1"/>
</dbReference>
<comment type="similarity">
    <text evidence="3 12">Belongs to the glycosyltransferase 10 family.</text>
</comment>
<dbReference type="PANTHER" id="PTHR48438:SF1">
    <property type="entry name" value="ALPHA-(1,3)-FUCOSYLTRANSFERASE C-RELATED"/>
    <property type="match status" value="1"/>
</dbReference>
<evidence type="ECO:0000256" key="12">
    <source>
        <dbReference type="RuleBase" id="RU003832"/>
    </source>
</evidence>
<dbReference type="KEGG" id="nlo:107226086"/>
<keyword evidence="8 12" id="KW-1133">Transmembrane helix</keyword>
<sequence>MSCTMNHLQRVLTLRMYMIVGLFIVPMIMVFLYGRTYCQYEAPYGFESSLELRSPVAPLTVVKDEPAKPPEVMKKKKTVLYWTKMFSSKNFYLSERGVDGDIFANCPVSFCMGTNDRNYQPVEEFDALLFHGPELNAKDLPKTRSANQRYIFMDSETQVFHPVPNRPEFNNFFNWTMAYRRDADIMRPYGIFRKLDTNEVIPPYIPAQWLNVSDGNVSESTSLLFKKKSKMSAWFVSHCGTNSKREDIARKLQEYVTVDIYGKCGKFQCSRANEDECYEQLEQGYFFYLSFENSMCRDYITEKVYRILDYDVIPVVYGAADYETFLPPNSYINVKDFPSIEALATFLRELSQDEERYLSYFKWKSFYKVDTKKHYIVCEFCKALHDPYLPRQVIANIYDWWAKGSQCVPPLEIN</sequence>
<dbReference type="GO" id="GO:0032580">
    <property type="term" value="C:Golgi cisterna membrane"/>
    <property type="evidence" value="ECO:0007669"/>
    <property type="project" value="UniProtKB-SubCell"/>
</dbReference>
<protein>
    <recommendedName>
        <fullName evidence="12">Fucosyltransferase</fullName>
        <ecNumber evidence="12">2.4.1.-</ecNumber>
    </recommendedName>
</protein>
<organism evidence="16">
    <name type="scientific">Neodiprion lecontei</name>
    <name type="common">Redheaded pine sawfly</name>
    <dbReference type="NCBI Taxonomy" id="441921"/>
    <lineage>
        <taxon>Eukaryota</taxon>
        <taxon>Metazoa</taxon>
        <taxon>Ecdysozoa</taxon>
        <taxon>Arthropoda</taxon>
        <taxon>Hexapoda</taxon>
        <taxon>Insecta</taxon>
        <taxon>Pterygota</taxon>
        <taxon>Neoptera</taxon>
        <taxon>Endopterygota</taxon>
        <taxon>Hymenoptera</taxon>
        <taxon>Tenthredinoidea</taxon>
        <taxon>Diprionidae</taxon>
        <taxon>Diprioninae</taxon>
        <taxon>Neodiprion</taxon>
    </lineage>
</organism>
<comment type="subcellular location">
    <subcellularLocation>
        <location evidence="1 12">Golgi apparatus</location>
        <location evidence="1 12">Golgi stack membrane</location>
        <topology evidence="1 12">Single-pass type II membrane protein</topology>
    </subcellularLocation>
</comment>
<evidence type="ECO:0000259" key="13">
    <source>
        <dbReference type="Pfam" id="PF00852"/>
    </source>
</evidence>
<evidence type="ECO:0000256" key="1">
    <source>
        <dbReference type="ARBA" id="ARBA00004447"/>
    </source>
</evidence>
<evidence type="ECO:0000256" key="11">
    <source>
        <dbReference type="ARBA" id="ARBA00023180"/>
    </source>
</evidence>
<evidence type="ECO:0000256" key="3">
    <source>
        <dbReference type="ARBA" id="ARBA00008919"/>
    </source>
</evidence>
<name>A0A6J0C6T9_NEOLC</name>
<keyword evidence="11" id="KW-0325">Glycoprotein</keyword>
<keyword evidence="7" id="KW-0735">Signal-anchor</keyword>
<dbReference type="Gene3D" id="3.40.50.11660">
    <property type="entry name" value="Glycosyl transferase family 10, C-terminal domain"/>
    <property type="match status" value="1"/>
</dbReference>
<evidence type="ECO:0000256" key="9">
    <source>
        <dbReference type="ARBA" id="ARBA00023034"/>
    </source>
</evidence>
<evidence type="ECO:0000256" key="4">
    <source>
        <dbReference type="ARBA" id="ARBA00022676"/>
    </source>
</evidence>
<dbReference type="RefSeq" id="XP_015522257.2">
    <property type="nucleotide sequence ID" value="XM_015666771.2"/>
</dbReference>
<evidence type="ECO:0000256" key="7">
    <source>
        <dbReference type="ARBA" id="ARBA00022968"/>
    </source>
</evidence>
<comment type="pathway">
    <text evidence="2">Protein modification; protein glycosylation.</text>
</comment>
<evidence type="ECO:0000256" key="5">
    <source>
        <dbReference type="ARBA" id="ARBA00022679"/>
    </source>
</evidence>
<evidence type="ECO:0000256" key="6">
    <source>
        <dbReference type="ARBA" id="ARBA00022692"/>
    </source>
</evidence>